<dbReference type="GO" id="GO:0055037">
    <property type="term" value="C:recycling endosome"/>
    <property type="evidence" value="ECO:0007669"/>
    <property type="project" value="TreeGrafter"/>
</dbReference>
<feature type="non-terminal residue" evidence="1">
    <location>
        <position position="125"/>
    </location>
</feature>
<evidence type="ECO:0000313" key="2">
    <source>
        <dbReference type="Proteomes" id="UP000035740"/>
    </source>
</evidence>
<dbReference type="OrthoDB" id="10265409at2759"/>
<dbReference type="PANTHER" id="PTHR13677:SF0">
    <property type="entry name" value="LD41638P"/>
    <property type="match status" value="1"/>
</dbReference>
<proteinExistence type="predicted"/>
<dbReference type="PANTHER" id="PTHR13677">
    <property type="entry name" value="LD41638P"/>
    <property type="match status" value="1"/>
</dbReference>
<evidence type="ECO:0000313" key="1">
    <source>
        <dbReference type="EMBL" id="KMS94238.1"/>
    </source>
</evidence>
<organism evidence="1 2">
    <name type="scientific">Beta vulgaris subsp. vulgaris</name>
    <name type="common">Beet</name>
    <dbReference type="NCBI Taxonomy" id="3555"/>
    <lineage>
        <taxon>Eukaryota</taxon>
        <taxon>Viridiplantae</taxon>
        <taxon>Streptophyta</taxon>
        <taxon>Embryophyta</taxon>
        <taxon>Tracheophyta</taxon>
        <taxon>Spermatophyta</taxon>
        <taxon>Magnoliopsida</taxon>
        <taxon>eudicotyledons</taxon>
        <taxon>Gunneridae</taxon>
        <taxon>Pentapetalae</taxon>
        <taxon>Caryophyllales</taxon>
        <taxon>Chenopodiaceae</taxon>
        <taxon>Betoideae</taxon>
        <taxon>Beta</taxon>
    </lineage>
</organism>
<accession>A0A0J8B302</accession>
<sequence>MTDSDGKARLDPDLSNRLSRDAEAIRRWIYAVAVVQFDIDHGPIIECVYPEGILSDHLTYIIQMTSIPDSSKANLGDRLFTIRIATEDLFAIVCFRQIPDSTASRGYFQKSFVILSKLPLIELWE</sequence>
<dbReference type="Gramene" id="KMS94238">
    <property type="protein sequence ID" value="KMS94238"/>
    <property type="gene ID" value="BVRB_023420"/>
</dbReference>
<reference evidence="1 2" key="1">
    <citation type="journal article" date="2014" name="Nature">
        <title>The genome of the recently domesticated crop plant sugar beet (Beta vulgaris).</title>
        <authorList>
            <person name="Dohm J.C."/>
            <person name="Minoche A.E."/>
            <person name="Holtgrawe D."/>
            <person name="Capella-Gutierrez S."/>
            <person name="Zakrzewski F."/>
            <person name="Tafer H."/>
            <person name="Rupp O."/>
            <person name="Sorensen T.R."/>
            <person name="Stracke R."/>
            <person name="Reinhardt R."/>
            <person name="Goesmann A."/>
            <person name="Kraft T."/>
            <person name="Schulz B."/>
            <person name="Stadler P.F."/>
            <person name="Schmidt T."/>
            <person name="Gabaldon T."/>
            <person name="Lehrach H."/>
            <person name="Weisshaar B."/>
            <person name="Himmelbauer H."/>
        </authorList>
    </citation>
    <scope>NUCLEOTIDE SEQUENCE [LARGE SCALE GENOMIC DNA]</scope>
    <source>
        <tissue evidence="1">Taproot</tissue>
    </source>
</reference>
<dbReference type="InterPro" id="IPR024224">
    <property type="entry name" value="DENND6"/>
</dbReference>
<protein>
    <submittedName>
        <fullName evidence="1">Uncharacterized protein</fullName>
    </submittedName>
</protein>
<keyword evidence="2" id="KW-1185">Reference proteome</keyword>
<dbReference type="EMBL" id="KQ095023">
    <property type="protein sequence ID" value="KMS94238.1"/>
    <property type="molecule type" value="Genomic_DNA"/>
</dbReference>
<gene>
    <name evidence="1" type="ORF">BVRB_023420</name>
</gene>
<name>A0A0J8B302_BETVV</name>
<dbReference type="Proteomes" id="UP000035740">
    <property type="component" value="Unassembled WGS sequence"/>
</dbReference>
<dbReference type="AlphaFoldDB" id="A0A0J8B302"/>
<dbReference type="GO" id="GO:0005085">
    <property type="term" value="F:guanyl-nucleotide exchange factor activity"/>
    <property type="evidence" value="ECO:0007669"/>
    <property type="project" value="InterPro"/>
</dbReference>